<dbReference type="Pfam" id="PF00486">
    <property type="entry name" value="Trans_reg_C"/>
    <property type="match status" value="1"/>
</dbReference>
<keyword evidence="2" id="KW-0902">Two-component regulatory system</keyword>
<dbReference type="PROSITE" id="PS50110">
    <property type="entry name" value="RESPONSE_REGULATORY"/>
    <property type="match status" value="1"/>
</dbReference>
<evidence type="ECO:0000256" key="7">
    <source>
        <dbReference type="PROSITE-ProRule" id="PRU01091"/>
    </source>
</evidence>
<dbReference type="InterPro" id="IPR036388">
    <property type="entry name" value="WH-like_DNA-bd_sf"/>
</dbReference>
<reference evidence="10 11" key="1">
    <citation type="submission" date="2023-01" db="EMBL/GenBank/DDBJ databases">
        <title>Cultivation and genomic characterization of new, ubiquitous marine nitrite-oxidizing bacteria from the Nitrospirales.</title>
        <authorList>
            <person name="Mueller A.J."/>
            <person name="Daebeler A."/>
            <person name="Herbold C.W."/>
            <person name="Kirkegaard R.H."/>
            <person name="Daims H."/>
        </authorList>
    </citation>
    <scope>NUCLEOTIDE SEQUENCE [LARGE SCALE GENOMIC DNA]</scope>
    <source>
        <strain evidence="10 11">DK</strain>
    </source>
</reference>
<dbReference type="PANTHER" id="PTHR48111:SF50">
    <property type="entry name" value="KDP OPERON TRANSCRIPTIONAL REGULATORY PROTEIN KDPE"/>
    <property type="match status" value="1"/>
</dbReference>
<organism evidence="10 11">
    <name type="scientific">Candidatus Nitrospira neomarina</name>
    <dbReference type="NCBI Taxonomy" id="3020899"/>
    <lineage>
        <taxon>Bacteria</taxon>
        <taxon>Pseudomonadati</taxon>
        <taxon>Nitrospirota</taxon>
        <taxon>Nitrospiria</taxon>
        <taxon>Nitrospirales</taxon>
        <taxon>Nitrospiraceae</taxon>
        <taxon>Nitrospira</taxon>
    </lineage>
</organism>
<evidence type="ECO:0000256" key="1">
    <source>
        <dbReference type="ARBA" id="ARBA00022553"/>
    </source>
</evidence>
<dbReference type="GO" id="GO:0000156">
    <property type="term" value="F:phosphorelay response regulator activity"/>
    <property type="evidence" value="ECO:0007669"/>
    <property type="project" value="TreeGrafter"/>
</dbReference>
<dbReference type="GO" id="GO:0000976">
    <property type="term" value="F:transcription cis-regulatory region binding"/>
    <property type="evidence" value="ECO:0007669"/>
    <property type="project" value="TreeGrafter"/>
</dbReference>
<evidence type="ECO:0000256" key="2">
    <source>
        <dbReference type="ARBA" id="ARBA00023012"/>
    </source>
</evidence>
<dbReference type="PROSITE" id="PS51755">
    <property type="entry name" value="OMPR_PHOB"/>
    <property type="match status" value="1"/>
</dbReference>
<evidence type="ECO:0000259" key="8">
    <source>
        <dbReference type="PROSITE" id="PS50110"/>
    </source>
</evidence>
<dbReference type="GO" id="GO:0032993">
    <property type="term" value="C:protein-DNA complex"/>
    <property type="evidence" value="ECO:0007669"/>
    <property type="project" value="TreeGrafter"/>
</dbReference>
<dbReference type="RefSeq" id="WP_312743487.1">
    <property type="nucleotide sequence ID" value="NZ_CP116968.1"/>
</dbReference>
<dbReference type="InterPro" id="IPR001867">
    <property type="entry name" value="OmpR/PhoB-type_DNA-bd"/>
</dbReference>
<proteinExistence type="predicted"/>
<dbReference type="Proteomes" id="UP001302494">
    <property type="component" value="Chromosome"/>
</dbReference>
<dbReference type="InterPro" id="IPR039420">
    <property type="entry name" value="WalR-like"/>
</dbReference>
<dbReference type="CDD" id="cd00383">
    <property type="entry name" value="trans_reg_C"/>
    <property type="match status" value="1"/>
</dbReference>
<dbReference type="EMBL" id="CP116968">
    <property type="protein sequence ID" value="WNM61397.1"/>
    <property type="molecule type" value="Genomic_DNA"/>
</dbReference>
<evidence type="ECO:0000256" key="4">
    <source>
        <dbReference type="ARBA" id="ARBA00023125"/>
    </source>
</evidence>
<dbReference type="Pfam" id="PF00072">
    <property type="entry name" value="Response_reg"/>
    <property type="match status" value="1"/>
</dbReference>
<protein>
    <submittedName>
        <fullName evidence="10">Response regulator transcription factor</fullName>
    </submittedName>
</protein>
<gene>
    <name evidence="10" type="ORF">PQG83_16795</name>
</gene>
<dbReference type="PANTHER" id="PTHR48111">
    <property type="entry name" value="REGULATOR OF RPOS"/>
    <property type="match status" value="1"/>
</dbReference>
<evidence type="ECO:0000259" key="9">
    <source>
        <dbReference type="PROSITE" id="PS51755"/>
    </source>
</evidence>
<dbReference type="GO" id="GO:0005829">
    <property type="term" value="C:cytosol"/>
    <property type="evidence" value="ECO:0007669"/>
    <property type="project" value="TreeGrafter"/>
</dbReference>
<dbReference type="SMART" id="SM00448">
    <property type="entry name" value="REC"/>
    <property type="match status" value="1"/>
</dbReference>
<accession>A0AA96GI37</accession>
<dbReference type="InterPro" id="IPR011006">
    <property type="entry name" value="CheY-like_superfamily"/>
</dbReference>
<dbReference type="InterPro" id="IPR001789">
    <property type="entry name" value="Sig_transdc_resp-reg_receiver"/>
</dbReference>
<dbReference type="SUPFAM" id="SSF52172">
    <property type="entry name" value="CheY-like"/>
    <property type="match status" value="1"/>
</dbReference>
<dbReference type="SMART" id="SM00862">
    <property type="entry name" value="Trans_reg_C"/>
    <property type="match status" value="1"/>
</dbReference>
<feature type="domain" description="OmpR/PhoB-type" evidence="9">
    <location>
        <begin position="129"/>
        <end position="228"/>
    </location>
</feature>
<dbReference type="Gene3D" id="1.10.10.10">
    <property type="entry name" value="Winged helix-like DNA-binding domain superfamily/Winged helix DNA-binding domain"/>
    <property type="match status" value="1"/>
</dbReference>
<dbReference type="Gene3D" id="3.40.50.2300">
    <property type="match status" value="1"/>
</dbReference>
<keyword evidence="11" id="KW-1185">Reference proteome</keyword>
<feature type="domain" description="Response regulatory" evidence="8">
    <location>
        <begin position="6"/>
        <end position="119"/>
    </location>
</feature>
<feature type="modified residue" description="4-aspartylphosphate" evidence="6">
    <location>
        <position position="55"/>
    </location>
</feature>
<feature type="DNA-binding region" description="OmpR/PhoB-type" evidence="7">
    <location>
        <begin position="129"/>
        <end position="228"/>
    </location>
</feature>
<dbReference type="GO" id="GO:0006355">
    <property type="term" value="P:regulation of DNA-templated transcription"/>
    <property type="evidence" value="ECO:0007669"/>
    <property type="project" value="InterPro"/>
</dbReference>
<dbReference type="KEGG" id="nneo:PQG83_16795"/>
<keyword evidence="1 6" id="KW-0597">Phosphoprotein</keyword>
<dbReference type="FunFam" id="3.40.50.2300:FF:000001">
    <property type="entry name" value="DNA-binding response regulator PhoB"/>
    <property type="match status" value="1"/>
</dbReference>
<evidence type="ECO:0000256" key="5">
    <source>
        <dbReference type="ARBA" id="ARBA00023163"/>
    </source>
</evidence>
<evidence type="ECO:0000313" key="10">
    <source>
        <dbReference type="EMBL" id="WNM61397.1"/>
    </source>
</evidence>
<evidence type="ECO:0000313" key="11">
    <source>
        <dbReference type="Proteomes" id="UP001302494"/>
    </source>
</evidence>
<evidence type="ECO:0000256" key="3">
    <source>
        <dbReference type="ARBA" id="ARBA00023015"/>
    </source>
</evidence>
<dbReference type="AlphaFoldDB" id="A0AA96GI37"/>
<keyword evidence="3" id="KW-0805">Transcription regulation</keyword>
<name>A0AA96GI37_9BACT</name>
<sequence length="237" mass="26849">MAHGSRILAVDDERQIRRSLQINLEAKGYEVLMADTGEEALQIMSHRLPDLALVDLLLPGMDGIDLTRQIRETYQIPIIILSAIGEEAKKIEALEVGADDYVTKPFSMEELTARIRSVLRRTSSIYGTDPVFTFGNLQIDFESRNVCIRNQAVKLTPTEYDLLKYLIQNSGKVLTHGTILRAIWGAGYSEQAQYLRVFIGNLRKKLEKNTARPQYILTDPGVGYRFATDFKDDENTH</sequence>
<keyword evidence="5" id="KW-0804">Transcription</keyword>
<evidence type="ECO:0000256" key="6">
    <source>
        <dbReference type="PROSITE-ProRule" id="PRU00169"/>
    </source>
</evidence>
<keyword evidence="4 7" id="KW-0238">DNA-binding</keyword>